<feature type="region of interest" description="Disordered" evidence="1">
    <location>
        <begin position="27"/>
        <end position="51"/>
    </location>
</feature>
<reference evidence="4" key="1">
    <citation type="submission" date="2016-06" db="EMBL/GenBank/DDBJ databases">
        <authorList>
            <person name="Varghese N."/>
        </authorList>
    </citation>
    <scope>NUCLEOTIDE SEQUENCE [LARGE SCALE GENOMIC DNA]</scope>
    <source>
        <strain evidence="4">DSM 45344</strain>
    </source>
</reference>
<evidence type="ECO:0000313" key="4">
    <source>
        <dbReference type="Proteomes" id="UP000199393"/>
    </source>
</evidence>
<dbReference type="OrthoDB" id="3390544at2"/>
<evidence type="ECO:0000256" key="2">
    <source>
        <dbReference type="SAM" id="SignalP"/>
    </source>
</evidence>
<dbReference type="EMBL" id="LT598496">
    <property type="protein sequence ID" value="SBV26029.1"/>
    <property type="molecule type" value="Genomic_DNA"/>
</dbReference>
<accession>A0A1C3N0C6</accession>
<name>A0A1C3N0C6_9ACTN</name>
<organism evidence="3 4">
    <name type="scientific">Micromonospora krabiensis</name>
    <dbReference type="NCBI Taxonomy" id="307121"/>
    <lineage>
        <taxon>Bacteria</taxon>
        <taxon>Bacillati</taxon>
        <taxon>Actinomycetota</taxon>
        <taxon>Actinomycetes</taxon>
        <taxon>Micromonosporales</taxon>
        <taxon>Micromonosporaceae</taxon>
        <taxon>Micromonospora</taxon>
    </lineage>
</organism>
<feature type="chain" id="PRO_5008678531" description="DUF3558 domain-containing protein" evidence="2">
    <location>
        <begin position="22"/>
        <end position="175"/>
    </location>
</feature>
<sequence length="175" mass="17821">MRRLIAPVVCSLLLFPLAACGADDGGDAPSAGSPGVEADGDGDLAGAGVDTPAPPCPFTADKITELVGQSMVDQGSCSFGDGKGVALLTITTASRIAGEATYDYQRQQATSTYREVKDAGKGDKGYLATKDIGAEAVVISNAGSYTVTLSSFERLGAAPDGYERTLRGLLDALPL</sequence>
<dbReference type="STRING" id="307121.GA0070620_1511"/>
<proteinExistence type="predicted"/>
<keyword evidence="4" id="KW-1185">Reference proteome</keyword>
<feature type="signal peptide" evidence="2">
    <location>
        <begin position="1"/>
        <end position="21"/>
    </location>
</feature>
<evidence type="ECO:0008006" key="5">
    <source>
        <dbReference type="Google" id="ProtNLM"/>
    </source>
</evidence>
<evidence type="ECO:0000313" key="3">
    <source>
        <dbReference type="EMBL" id="SBV26029.1"/>
    </source>
</evidence>
<gene>
    <name evidence="3" type="ORF">GA0070620_1511</name>
</gene>
<keyword evidence="2" id="KW-0732">Signal</keyword>
<dbReference type="Proteomes" id="UP000199393">
    <property type="component" value="Chromosome I"/>
</dbReference>
<protein>
    <recommendedName>
        <fullName evidence="5">DUF3558 domain-containing protein</fullName>
    </recommendedName>
</protein>
<dbReference type="AlphaFoldDB" id="A0A1C3N0C6"/>
<dbReference type="RefSeq" id="WP_091589180.1">
    <property type="nucleotide sequence ID" value="NZ_JBHRWG010000003.1"/>
</dbReference>
<evidence type="ECO:0000256" key="1">
    <source>
        <dbReference type="SAM" id="MobiDB-lite"/>
    </source>
</evidence>